<protein>
    <recommendedName>
        <fullName evidence="11">Stress response kinase A</fullName>
        <ecNumber evidence="11">2.7.11.1</ecNumber>
    </recommendedName>
    <alternativeName>
        <fullName evidence="11">Serine/threonine-protein kinase SrkA</fullName>
    </alternativeName>
</protein>
<keyword evidence="6 11" id="KW-0547">Nucleotide-binding</keyword>
<feature type="binding site" evidence="11">
    <location>
        <position position="205"/>
    </location>
    <ligand>
        <name>Mg(2+)</name>
        <dbReference type="ChEBI" id="CHEBI:18420"/>
    </ligand>
</feature>
<dbReference type="NCBIfam" id="NF008738">
    <property type="entry name" value="PRK11768.1"/>
    <property type="match status" value="1"/>
</dbReference>
<dbReference type="GO" id="GO:0106310">
    <property type="term" value="F:protein serine kinase activity"/>
    <property type="evidence" value="ECO:0007669"/>
    <property type="project" value="RHEA"/>
</dbReference>
<keyword evidence="14" id="KW-1185">Reference proteome</keyword>
<comment type="similarity">
    <text evidence="11">Belongs to the SrkA/RdoA protein kinase family.</text>
</comment>
<dbReference type="STRING" id="415747.SAMN03097708_02600"/>
<organism evidence="13 14">
    <name type="scientific">Thiohalomonas denitrificans</name>
    <dbReference type="NCBI Taxonomy" id="415747"/>
    <lineage>
        <taxon>Bacteria</taxon>
        <taxon>Pseudomonadati</taxon>
        <taxon>Pseudomonadota</taxon>
        <taxon>Gammaproteobacteria</taxon>
        <taxon>Thiohalomonadales</taxon>
        <taxon>Thiohalomonadaceae</taxon>
        <taxon>Thiohalomonas</taxon>
    </lineage>
</organism>
<proteinExistence type="inferred from homology"/>
<keyword evidence="9 11" id="KW-0460">Magnesium</keyword>
<gene>
    <name evidence="11" type="primary">srkA</name>
    <name evidence="13" type="ORF">SAMN03097708_02600</name>
</gene>
<keyword evidence="8 11" id="KW-0067">ATP-binding</keyword>
<dbReference type="EC" id="2.7.11.1" evidence="11"/>
<feature type="site" description="ATP" evidence="11">
    <location>
        <position position="33"/>
    </location>
</feature>
<comment type="cofactor">
    <cofactor evidence="11">
        <name>Mg(2+)</name>
        <dbReference type="ChEBI" id="CHEBI:18420"/>
    </cofactor>
</comment>
<dbReference type="PANTHER" id="PTHR39573:SF1">
    <property type="entry name" value="STRESS RESPONSE KINASE A"/>
    <property type="match status" value="1"/>
</dbReference>
<dbReference type="InterPro" id="IPR002575">
    <property type="entry name" value="Aminoglycoside_PTrfase"/>
</dbReference>
<evidence type="ECO:0000256" key="10">
    <source>
        <dbReference type="ARBA" id="ARBA00023016"/>
    </source>
</evidence>
<dbReference type="PANTHER" id="PTHR39573">
    <property type="entry name" value="STRESS RESPONSE KINASE A"/>
    <property type="match status" value="1"/>
</dbReference>
<dbReference type="EMBL" id="FMWD01000008">
    <property type="protein sequence ID" value="SCZ64285.1"/>
    <property type="molecule type" value="Genomic_DNA"/>
</dbReference>
<evidence type="ECO:0000256" key="2">
    <source>
        <dbReference type="ARBA" id="ARBA00022527"/>
    </source>
</evidence>
<dbReference type="OrthoDB" id="5392197at2"/>
<keyword evidence="3 11" id="KW-0597">Phosphoprotein</keyword>
<keyword evidence="4 11" id="KW-0808">Transferase</keyword>
<dbReference type="InterPro" id="IPR032882">
    <property type="entry name" value="SrkA/RdoA"/>
</dbReference>
<sequence length="326" mass="37257">MSHPYDSLTPETILDAIEAVGYLPTGGLLALNSYENRVYQIALDDGSFLVAKFYRPDRWSDAAILEEHAFTLELAEREIPVVAPLAGEEGETLHRQGGFRYALFPRRGGRAPELDDAEVRFRIGRLLGRIHAVGATRTFRERPGIGPELGRSAVSWLLENDWLPPEHRSQYEQLAKELLESIEAAFASISDLGIQRLHGDCHPGNILWTEAGAHFVDLDDSRNGPAIQDLWMLVSGEGIELREQMFDVLAGYEEFHDFDFRELRLIEPLRALRILNYAGWLARRWDDPAFPRAFPWFESGTYWDEHIMTLREQLRRIEVSAQEDDV</sequence>
<dbReference type="HAMAP" id="MF_01497">
    <property type="entry name" value="SrkA_kinase"/>
    <property type="match status" value="1"/>
</dbReference>
<comment type="subcellular location">
    <subcellularLocation>
        <location evidence="11">Cytoplasm</location>
    </subcellularLocation>
</comment>
<evidence type="ECO:0000313" key="13">
    <source>
        <dbReference type="EMBL" id="SCZ64285.1"/>
    </source>
</evidence>
<comment type="subunit">
    <text evidence="11">Monomer.</text>
</comment>
<dbReference type="Gene3D" id="1.20.1270.170">
    <property type="match status" value="1"/>
</dbReference>
<evidence type="ECO:0000256" key="3">
    <source>
        <dbReference type="ARBA" id="ARBA00022553"/>
    </source>
</evidence>
<evidence type="ECO:0000256" key="4">
    <source>
        <dbReference type="ARBA" id="ARBA00022679"/>
    </source>
</evidence>
<dbReference type="GO" id="GO:0005737">
    <property type="term" value="C:cytoplasm"/>
    <property type="evidence" value="ECO:0007669"/>
    <property type="project" value="UniProtKB-SubCell"/>
</dbReference>
<dbReference type="GO" id="GO:0005524">
    <property type="term" value="F:ATP binding"/>
    <property type="evidence" value="ECO:0007669"/>
    <property type="project" value="UniProtKB-UniRule"/>
</dbReference>
<evidence type="ECO:0000256" key="11">
    <source>
        <dbReference type="HAMAP-Rule" id="MF_01497"/>
    </source>
</evidence>
<dbReference type="GO" id="GO:0004674">
    <property type="term" value="F:protein serine/threonine kinase activity"/>
    <property type="evidence" value="ECO:0007669"/>
    <property type="project" value="UniProtKB-UniRule"/>
</dbReference>
<dbReference type="Gene3D" id="1.10.510.10">
    <property type="entry name" value="Transferase(Phosphotransferase) domain 1"/>
    <property type="match status" value="1"/>
</dbReference>
<dbReference type="InterPro" id="IPR011009">
    <property type="entry name" value="Kinase-like_dom_sf"/>
</dbReference>
<dbReference type="RefSeq" id="WP_092997941.1">
    <property type="nucleotide sequence ID" value="NZ_FMWD01000008.1"/>
</dbReference>
<dbReference type="GO" id="GO:0000287">
    <property type="term" value="F:magnesium ion binding"/>
    <property type="evidence" value="ECO:0007669"/>
    <property type="project" value="UniProtKB-UniRule"/>
</dbReference>
<keyword evidence="2 11" id="KW-0723">Serine/threonine-protein kinase</keyword>
<evidence type="ECO:0000256" key="7">
    <source>
        <dbReference type="ARBA" id="ARBA00022777"/>
    </source>
</evidence>
<dbReference type="Pfam" id="PF01636">
    <property type="entry name" value="APH"/>
    <property type="match status" value="1"/>
</dbReference>
<comment type="catalytic activity">
    <reaction evidence="11">
        <text>L-threonyl-[protein] + ATP = O-phospho-L-threonyl-[protein] + ADP + H(+)</text>
        <dbReference type="Rhea" id="RHEA:46608"/>
        <dbReference type="Rhea" id="RHEA-COMP:11060"/>
        <dbReference type="Rhea" id="RHEA-COMP:11605"/>
        <dbReference type="ChEBI" id="CHEBI:15378"/>
        <dbReference type="ChEBI" id="CHEBI:30013"/>
        <dbReference type="ChEBI" id="CHEBI:30616"/>
        <dbReference type="ChEBI" id="CHEBI:61977"/>
        <dbReference type="ChEBI" id="CHEBI:456216"/>
        <dbReference type="EC" id="2.7.11.1"/>
    </reaction>
</comment>
<feature type="binding site" evidence="11">
    <location>
        <position position="217"/>
    </location>
    <ligand>
        <name>Mg(2+)</name>
        <dbReference type="ChEBI" id="CHEBI:18420"/>
    </ligand>
</feature>
<name>A0A1G5QR03_9GAMM</name>
<evidence type="ECO:0000259" key="12">
    <source>
        <dbReference type="Pfam" id="PF01636"/>
    </source>
</evidence>
<keyword evidence="1 11" id="KW-0963">Cytoplasm</keyword>
<feature type="active site" evidence="11">
    <location>
        <position position="217"/>
    </location>
</feature>
<evidence type="ECO:0000256" key="8">
    <source>
        <dbReference type="ARBA" id="ARBA00022840"/>
    </source>
</evidence>
<reference evidence="13 14" key="1">
    <citation type="submission" date="2016-10" db="EMBL/GenBank/DDBJ databases">
        <authorList>
            <person name="de Groot N.N."/>
        </authorList>
    </citation>
    <scope>NUCLEOTIDE SEQUENCE [LARGE SCALE GENOMIC DNA]</scope>
    <source>
        <strain evidence="13 14">HLD2</strain>
    </source>
</reference>
<evidence type="ECO:0000313" key="14">
    <source>
        <dbReference type="Proteomes" id="UP000199648"/>
    </source>
</evidence>
<comment type="function">
    <text evidence="11">A protein kinase that phosphorylates Ser and Thr residues. Probably acts to suppress the effects of stress linked to accumulation of reactive oxygen species. Probably involved in the extracytoplasmic stress response.</text>
</comment>
<accession>A0A1G5QR03</accession>
<dbReference type="SUPFAM" id="SSF56112">
    <property type="entry name" value="Protein kinase-like (PK-like)"/>
    <property type="match status" value="1"/>
</dbReference>
<evidence type="ECO:0000256" key="9">
    <source>
        <dbReference type="ARBA" id="ARBA00022842"/>
    </source>
</evidence>
<feature type="domain" description="Aminoglycoside phosphotransferase" evidence="12">
    <location>
        <begin position="33"/>
        <end position="264"/>
    </location>
</feature>
<dbReference type="Gene3D" id="3.30.200.70">
    <property type="match status" value="1"/>
</dbReference>
<feature type="active site" description="Proton acceptor" evidence="11">
    <location>
        <position position="200"/>
    </location>
</feature>
<evidence type="ECO:0000256" key="6">
    <source>
        <dbReference type="ARBA" id="ARBA00022741"/>
    </source>
</evidence>
<evidence type="ECO:0000256" key="5">
    <source>
        <dbReference type="ARBA" id="ARBA00022723"/>
    </source>
</evidence>
<keyword evidence="5 11" id="KW-0479">Metal-binding</keyword>
<dbReference type="Proteomes" id="UP000199648">
    <property type="component" value="Unassembled WGS sequence"/>
</dbReference>
<keyword evidence="10 11" id="KW-0346">Stress response</keyword>
<comment type="catalytic activity">
    <reaction evidence="11">
        <text>L-seryl-[protein] + ATP = O-phospho-L-seryl-[protein] + ADP + H(+)</text>
        <dbReference type="Rhea" id="RHEA:17989"/>
        <dbReference type="Rhea" id="RHEA-COMP:9863"/>
        <dbReference type="Rhea" id="RHEA-COMP:11604"/>
        <dbReference type="ChEBI" id="CHEBI:15378"/>
        <dbReference type="ChEBI" id="CHEBI:29999"/>
        <dbReference type="ChEBI" id="CHEBI:30616"/>
        <dbReference type="ChEBI" id="CHEBI:83421"/>
        <dbReference type="ChEBI" id="CHEBI:456216"/>
        <dbReference type="EC" id="2.7.11.1"/>
    </reaction>
</comment>
<keyword evidence="7 11" id="KW-0418">Kinase</keyword>
<evidence type="ECO:0000256" key="1">
    <source>
        <dbReference type="ARBA" id="ARBA00022490"/>
    </source>
</evidence>
<dbReference type="AlphaFoldDB" id="A0A1G5QR03"/>